<dbReference type="AlphaFoldDB" id="A0A7M3STY6"/>
<evidence type="ECO:0000313" key="4">
    <source>
        <dbReference type="Proteomes" id="UP000444980"/>
    </source>
</evidence>
<dbReference type="Pfam" id="PF11271">
    <property type="entry name" value="PorA"/>
    <property type="match status" value="1"/>
</dbReference>
<feature type="compositionally biased region" description="Basic and acidic residues" evidence="1">
    <location>
        <begin position="475"/>
        <end position="484"/>
    </location>
</feature>
<gene>
    <name evidence="3" type="ORF">nbrc107697_01490</name>
</gene>
<evidence type="ECO:0000313" key="3">
    <source>
        <dbReference type="EMBL" id="GED96110.1"/>
    </source>
</evidence>
<evidence type="ECO:0000256" key="1">
    <source>
        <dbReference type="SAM" id="MobiDB-lite"/>
    </source>
</evidence>
<evidence type="ECO:0000256" key="2">
    <source>
        <dbReference type="SAM" id="Phobius"/>
    </source>
</evidence>
<accession>A0A7M3STY6</accession>
<protein>
    <recommendedName>
        <fullName evidence="5">DUF3068 domain-containing protein</fullName>
    </recommendedName>
</protein>
<dbReference type="RefSeq" id="WP_161925624.1">
    <property type="nucleotide sequence ID" value="NZ_BJOU01000001.1"/>
</dbReference>
<comment type="caution">
    <text evidence="3">The sequence shown here is derived from an EMBL/GenBank/DDBJ whole genome shotgun (WGS) entry which is preliminary data.</text>
</comment>
<keyword evidence="2" id="KW-0812">Transmembrane</keyword>
<feature type="transmembrane region" description="Helical" evidence="2">
    <location>
        <begin position="353"/>
        <end position="376"/>
    </location>
</feature>
<name>A0A7M3STY6_9ACTN</name>
<organism evidence="3 4">
    <name type="scientific">Gordonia crocea</name>
    <dbReference type="NCBI Taxonomy" id="589162"/>
    <lineage>
        <taxon>Bacteria</taxon>
        <taxon>Bacillati</taxon>
        <taxon>Actinomycetota</taxon>
        <taxon>Actinomycetes</taxon>
        <taxon>Mycobacteriales</taxon>
        <taxon>Gordoniaceae</taxon>
        <taxon>Gordonia</taxon>
    </lineage>
</organism>
<dbReference type="EMBL" id="BJOU01000001">
    <property type="protein sequence ID" value="GED96110.1"/>
    <property type="molecule type" value="Genomic_DNA"/>
</dbReference>
<dbReference type="OrthoDB" id="153031at2"/>
<sequence length="484" mass="53899">MKRIVVLSTLAFFGFVCLTAAVGTRFFLVPQLRVVPLDLDITSVATTVSPDNQAGNRFPAVLFDRCSIRAKKARTVDAHLTQQRRSRIVDPSDRRQATVQSAQTVRIDRVREANGKQVEPTMAGAGEERRCDDALLTASIDRVSVDRKTSVPNGAVNSIQTEAAPEGADPKTVSVEAKRQGFQYKFGFNVKKREYYYFDLNTRQDTRVRFVDEKTINGVTTYHFVTEVPETDLADLETPQGEAALGTMVSMPARWWGIAGKGVKPSETLTMHRYARSTRHVWVEPKTGTIVDGREDQYQYFKFPDQSEETPAAVRDFEMPSLKATFQWDEATVKAQAERAEHYAGELRFGQTVLPLILGGAGVVFLLLWLAGLFLARRRGDDGPDDVAGADAVAEGAIADEPQNVTPTGEPDPWGSESPWRRDDEESTTVYSQPGGYQQPDWETTAFRPFSPSGEAQTAGDDDTWHYDQQGRYVADPDNRDDTR</sequence>
<keyword evidence="2" id="KW-0472">Membrane</keyword>
<dbReference type="InterPro" id="IPR021424">
    <property type="entry name" value="PorA"/>
</dbReference>
<reference evidence="4" key="1">
    <citation type="submission" date="2019-06" db="EMBL/GenBank/DDBJ databases">
        <title>Gordonia isolated from sludge of a wastewater treatment plant.</title>
        <authorList>
            <person name="Tamura T."/>
            <person name="Aoyama K."/>
            <person name="Kang Y."/>
            <person name="Saito S."/>
            <person name="Akiyama N."/>
            <person name="Yazawa K."/>
            <person name="Gonoi T."/>
            <person name="Mikami Y."/>
        </authorList>
    </citation>
    <scope>NUCLEOTIDE SEQUENCE [LARGE SCALE GENOMIC DNA]</scope>
    <source>
        <strain evidence="4">NBRC 107697</strain>
    </source>
</reference>
<feature type="region of interest" description="Disordered" evidence="1">
    <location>
        <begin position="395"/>
        <end position="484"/>
    </location>
</feature>
<keyword evidence="2" id="KW-1133">Transmembrane helix</keyword>
<keyword evidence="4" id="KW-1185">Reference proteome</keyword>
<dbReference type="Proteomes" id="UP000444980">
    <property type="component" value="Unassembled WGS sequence"/>
</dbReference>
<proteinExistence type="predicted"/>
<evidence type="ECO:0008006" key="5">
    <source>
        <dbReference type="Google" id="ProtNLM"/>
    </source>
</evidence>